<name>A0A9W9SJM3_9EURO</name>
<dbReference type="OrthoDB" id="10600441at2759"/>
<comment type="caution">
    <text evidence="1">The sequence shown here is derived from an EMBL/GenBank/DDBJ whole genome shotgun (WGS) entry which is preliminary data.</text>
</comment>
<gene>
    <name evidence="1" type="ORF">N7509_012033</name>
</gene>
<protein>
    <submittedName>
        <fullName evidence="1">Uncharacterized protein</fullName>
    </submittedName>
</protein>
<evidence type="ECO:0000313" key="1">
    <source>
        <dbReference type="EMBL" id="KAJ5378914.1"/>
    </source>
</evidence>
<dbReference type="RefSeq" id="XP_056482700.1">
    <property type="nucleotide sequence ID" value="XM_056636670.1"/>
</dbReference>
<organism evidence="1 2">
    <name type="scientific">Penicillium cosmopolitanum</name>
    <dbReference type="NCBI Taxonomy" id="1131564"/>
    <lineage>
        <taxon>Eukaryota</taxon>
        <taxon>Fungi</taxon>
        <taxon>Dikarya</taxon>
        <taxon>Ascomycota</taxon>
        <taxon>Pezizomycotina</taxon>
        <taxon>Eurotiomycetes</taxon>
        <taxon>Eurotiomycetidae</taxon>
        <taxon>Eurotiales</taxon>
        <taxon>Aspergillaceae</taxon>
        <taxon>Penicillium</taxon>
    </lineage>
</organism>
<dbReference type="EMBL" id="JAPZBU010000011">
    <property type="protein sequence ID" value="KAJ5378914.1"/>
    <property type="molecule type" value="Genomic_DNA"/>
</dbReference>
<reference evidence="1" key="1">
    <citation type="submission" date="2022-12" db="EMBL/GenBank/DDBJ databases">
        <authorList>
            <person name="Petersen C."/>
        </authorList>
    </citation>
    <scope>NUCLEOTIDE SEQUENCE</scope>
    <source>
        <strain evidence="1">IBT 29677</strain>
    </source>
</reference>
<dbReference type="AlphaFoldDB" id="A0A9W9SJM3"/>
<dbReference type="Proteomes" id="UP001147747">
    <property type="component" value="Unassembled WGS sequence"/>
</dbReference>
<keyword evidence="2" id="KW-1185">Reference proteome</keyword>
<dbReference type="GeneID" id="81375650"/>
<sequence length="178" mass="20507">MQNSNSAAHDKACQAIERAKGLVQEQEERFDAYFQSSGDIPQMYDLMEFYPIKDEYMFYKRELLDAMEEVSTTESLEAQLETTLEMLCLDRIDQNRVRFRVPLLMLQLGKDAECYAVIKWCSQPHIFDEYGRSDPFEEIEPLYEGDVELFPLANLAILKAKILLDLSTLDNCVLAVGA</sequence>
<proteinExistence type="predicted"/>
<reference evidence="1" key="2">
    <citation type="journal article" date="2023" name="IMA Fungus">
        <title>Comparative genomic study of the Penicillium genus elucidates a diverse pangenome and 15 lateral gene transfer events.</title>
        <authorList>
            <person name="Petersen C."/>
            <person name="Sorensen T."/>
            <person name="Nielsen M.R."/>
            <person name="Sondergaard T.E."/>
            <person name="Sorensen J.L."/>
            <person name="Fitzpatrick D.A."/>
            <person name="Frisvad J.C."/>
            <person name="Nielsen K.L."/>
        </authorList>
    </citation>
    <scope>NUCLEOTIDE SEQUENCE</scope>
    <source>
        <strain evidence="1">IBT 29677</strain>
    </source>
</reference>
<accession>A0A9W9SJM3</accession>
<evidence type="ECO:0000313" key="2">
    <source>
        <dbReference type="Proteomes" id="UP001147747"/>
    </source>
</evidence>